<feature type="transmembrane region" description="Helical" evidence="12">
    <location>
        <begin position="123"/>
        <end position="141"/>
    </location>
</feature>
<comment type="similarity">
    <text evidence="3 12">Belongs to the glycosyltransferase 22 family.</text>
</comment>
<sequence>MSSALDGLILATSFAHVLLSPYTKVEESFNLHAVHDVLFYGVSPTSLPNYDHFVFPGAVARSFIPNVALAWMASPLLELARTFGFVQSKFDLQIGARLVLATVNALVLCSLRRAVSKRFGRLTSVFFALFTCSQFHVPFWIGRPLSNMYAFAPVVYAFVLLVDRQPNSIYPSKLSVHLSLVLLAFSSVVLRAEVAALAMPTVLGHLLRREATFGGLLRTGLLASVASIAFTMAVDSYFWKQRFLWPEFYSIYFNVFEGKSAEWGVSPFHTYFTSSLPKLLLTSLPLSLIGFFVDPRIRSFLLPHLVFVVIMSFLGHKEWRFIVYVVPAFNVAAARGARALVRLRKGSLLGRLMFLAVIFCVGANLLLTCIFTMSSMANYPGGEAVRAFNAIHESKSPQPIHVHVSNLAAQTGASLFLQTQSPPYSAKLLPAPQPRYIFSTSSNLTIRALSLDKTITHLIVEENPRSRMLSYGWRVVGSVEGFERWEINRPDMGSKWLERDTPAKLLEMIRREKQLVRMVKSEKLWILERDS</sequence>
<evidence type="ECO:0000256" key="4">
    <source>
        <dbReference type="ARBA" id="ARBA00022676"/>
    </source>
</evidence>
<dbReference type="EC" id="2.4.1.-" evidence="12"/>
<dbReference type="InterPro" id="IPR005599">
    <property type="entry name" value="GPI_mannosylTrfase"/>
</dbReference>
<dbReference type="PANTHER" id="PTHR22760">
    <property type="entry name" value="GLYCOSYLTRANSFERASE"/>
    <property type="match status" value="1"/>
</dbReference>
<keyword evidence="4 12" id="KW-0328">Glycosyltransferase</keyword>
<dbReference type="Pfam" id="PF03901">
    <property type="entry name" value="Glyco_transf_22"/>
    <property type="match status" value="1"/>
</dbReference>
<evidence type="ECO:0000256" key="9">
    <source>
        <dbReference type="ARBA" id="ARBA00023136"/>
    </source>
</evidence>
<feature type="transmembrane region" description="Helical" evidence="12">
    <location>
        <begin position="174"/>
        <end position="199"/>
    </location>
</feature>
<accession>A0A5C3QQX1</accession>
<feature type="non-terminal residue" evidence="13">
    <location>
        <position position="531"/>
    </location>
</feature>
<gene>
    <name evidence="13" type="ORF">BDV98DRAFT_526168</name>
</gene>
<dbReference type="PANTHER" id="PTHR22760:SF1">
    <property type="entry name" value="DOL-P-MAN:MAN(7)GLCNAC(2)-PP-DOL ALPHA-1,6-MANNOSYLTRANSFERASE"/>
    <property type="match status" value="1"/>
</dbReference>
<evidence type="ECO:0000256" key="10">
    <source>
        <dbReference type="ARBA" id="ARBA00044721"/>
    </source>
</evidence>
<evidence type="ECO:0000256" key="12">
    <source>
        <dbReference type="RuleBase" id="RU363075"/>
    </source>
</evidence>
<keyword evidence="6 12" id="KW-0812">Transmembrane</keyword>
<keyword evidence="5 13" id="KW-0808">Transferase</keyword>
<evidence type="ECO:0000256" key="6">
    <source>
        <dbReference type="ARBA" id="ARBA00022692"/>
    </source>
</evidence>
<dbReference type="GO" id="GO:0052917">
    <property type="term" value="F:dol-P-Man:Man(7)GlcNAc(2)-PP-Dol alpha-1,6-mannosyltransferase activity"/>
    <property type="evidence" value="ECO:0007669"/>
    <property type="project" value="UniProtKB-EC"/>
</dbReference>
<comment type="function">
    <text evidence="10">Mannosyltransferase that operates in the biosynthetic pathway of dolichol-linked oligosaccharides, the glycan precursors employed in protein asparagine (N)-glycosylation. The assembly of dolichol-linked oligosaccharides begins on the cytosolic side of the endoplasmic reticulum membrane and finishes in its lumen. The sequential addition of sugars to dolichol pyrophosphate produces dolichol-linked oligosaccharides containing fourteen sugars, including two GlcNAcs, nine mannoses and three glucoses. Once assembled, the oligosaccharide is transferred from the lipid to nascent proteins by oligosaccharyltransferases. In the lumen of the endoplasmic reticulum, adds the eighth mannose residue in an alpha-1,6 linkage onto Man(7)GlcNAc(2)-PP-dolichol to produce Man(8)GlcNAc(2)-PP-dolichol.</text>
</comment>
<comment type="pathway">
    <text evidence="2">Protein modification; protein glycosylation.</text>
</comment>
<dbReference type="AlphaFoldDB" id="A0A5C3QQX1"/>
<dbReference type="EMBL" id="ML178819">
    <property type="protein sequence ID" value="TFL04252.1"/>
    <property type="molecule type" value="Genomic_DNA"/>
</dbReference>
<evidence type="ECO:0000256" key="7">
    <source>
        <dbReference type="ARBA" id="ARBA00022824"/>
    </source>
</evidence>
<dbReference type="OrthoDB" id="19039at2759"/>
<reference evidence="13 14" key="1">
    <citation type="journal article" date="2019" name="Nat. Ecol. Evol.">
        <title>Megaphylogeny resolves global patterns of mushroom evolution.</title>
        <authorList>
            <person name="Varga T."/>
            <person name="Krizsan K."/>
            <person name="Foldi C."/>
            <person name="Dima B."/>
            <person name="Sanchez-Garcia M."/>
            <person name="Sanchez-Ramirez S."/>
            <person name="Szollosi G.J."/>
            <person name="Szarkandi J.G."/>
            <person name="Papp V."/>
            <person name="Albert L."/>
            <person name="Andreopoulos W."/>
            <person name="Angelini C."/>
            <person name="Antonin V."/>
            <person name="Barry K.W."/>
            <person name="Bougher N.L."/>
            <person name="Buchanan P."/>
            <person name="Buyck B."/>
            <person name="Bense V."/>
            <person name="Catcheside P."/>
            <person name="Chovatia M."/>
            <person name="Cooper J."/>
            <person name="Damon W."/>
            <person name="Desjardin D."/>
            <person name="Finy P."/>
            <person name="Geml J."/>
            <person name="Haridas S."/>
            <person name="Hughes K."/>
            <person name="Justo A."/>
            <person name="Karasinski D."/>
            <person name="Kautmanova I."/>
            <person name="Kiss B."/>
            <person name="Kocsube S."/>
            <person name="Kotiranta H."/>
            <person name="LaButti K.M."/>
            <person name="Lechner B.E."/>
            <person name="Liimatainen K."/>
            <person name="Lipzen A."/>
            <person name="Lukacs Z."/>
            <person name="Mihaltcheva S."/>
            <person name="Morgado L.N."/>
            <person name="Niskanen T."/>
            <person name="Noordeloos M.E."/>
            <person name="Ohm R.A."/>
            <person name="Ortiz-Santana B."/>
            <person name="Ovrebo C."/>
            <person name="Racz N."/>
            <person name="Riley R."/>
            <person name="Savchenko A."/>
            <person name="Shiryaev A."/>
            <person name="Soop K."/>
            <person name="Spirin V."/>
            <person name="Szebenyi C."/>
            <person name="Tomsovsky M."/>
            <person name="Tulloss R.E."/>
            <person name="Uehling J."/>
            <person name="Grigoriev I.V."/>
            <person name="Vagvolgyi C."/>
            <person name="Papp T."/>
            <person name="Martin F.M."/>
            <person name="Miettinen O."/>
            <person name="Hibbett D.S."/>
            <person name="Nagy L.G."/>
        </authorList>
    </citation>
    <scope>NUCLEOTIDE SEQUENCE [LARGE SCALE GENOMIC DNA]</scope>
    <source>
        <strain evidence="13 14">CBS 309.79</strain>
    </source>
</reference>
<evidence type="ECO:0000256" key="2">
    <source>
        <dbReference type="ARBA" id="ARBA00004922"/>
    </source>
</evidence>
<protein>
    <recommendedName>
        <fullName evidence="12">Mannosyltransferase</fullName>
        <ecNumber evidence="12">2.4.1.-</ecNumber>
    </recommendedName>
</protein>
<evidence type="ECO:0000256" key="5">
    <source>
        <dbReference type="ARBA" id="ARBA00022679"/>
    </source>
</evidence>
<dbReference type="STRING" id="1884261.A0A5C3QQX1"/>
<keyword evidence="8 12" id="KW-1133">Transmembrane helix</keyword>
<name>A0A5C3QQX1_9AGAR</name>
<evidence type="ECO:0000256" key="11">
    <source>
        <dbReference type="ARBA" id="ARBA00048899"/>
    </source>
</evidence>
<keyword evidence="7 12" id="KW-0256">Endoplasmic reticulum</keyword>
<feature type="transmembrane region" description="Helical" evidence="12">
    <location>
        <begin position="219"/>
        <end position="239"/>
    </location>
</feature>
<feature type="transmembrane region" description="Helical" evidence="12">
    <location>
        <begin position="147"/>
        <end position="162"/>
    </location>
</feature>
<proteinExistence type="inferred from homology"/>
<organism evidence="13 14">
    <name type="scientific">Pterulicium gracile</name>
    <dbReference type="NCBI Taxonomy" id="1884261"/>
    <lineage>
        <taxon>Eukaryota</taxon>
        <taxon>Fungi</taxon>
        <taxon>Dikarya</taxon>
        <taxon>Basidiomycota</taxon>
        <taxon>Agaricomycotina</taxon>
        <taxon>Agaricomycetes</taxon>
        <taxon>Agaricomycetidae</taxon>
        <taxon>Agaricales</taxon>
        <taxon>Pleurotineae</taxon>
        <taxon>Pterulaceae</taxon>
        <taxon>Pterulicium</taxon>
    </lineage>
</organism>
<feature type="transmembrane region" description="Helical" evidence="12">
    <location>
        <begin position="352"/>
        <end position="373"/>
    </location>
</feature>
<evidence type="ECO:0000256" key="3">
    <source>
        <dbReference type="ARBA" id="ARBA00007063"/>
    </source>
</evidence>
<dbReference type="Proteomes" id="UP000305067">
    <property type="component" value="Unassembled WGS sequence"/>
</dbReference>
<evidence type="ECO:0000256" key="1">
    <source>
        <dbReference type="ARBA" id="ARBA00004477"/>
    </source>
</evidence>
<comment type="catalytic activity">
    <reaction evidence="11">
        <text>an alpha-D-Man-(1-&gt;2)-alpha-D-Man-(1-&gt;2)-alpha-D-Man-(1-&gt;3)-[alpha-D-Man-(1-&gt;2)-alpha-D-Man-(1-&gt;3)-alpha-D-Man-(1-&gt;6)]-beta-D-Man-(1-&gt;4)-beta-D-GlcNAc-(1-&gt;4)-alpha-D-GlcNAc-diphospho-di-trans,poly-cis-dolichol + a di-trans,poly-cis-dolichyl beta-D-mannosyl phosphate = an alpha-D-Man-(1-&gt;2)-alpha-D-Man-(1-&gt;2)-alpha-D-Man-(1-&gt;3)-[alpha-D-Man-(1-&gt;2)-alpha-D-Man-(1-&gt;3)-[alpha-D-Man-(1-&gt;6)]-alpha-D-Man-(1-&gt;6)]-beta-D-Man-(1-&gt;4)-beta-D-GlcNAc-(1-&gt;4)-alpha-D-GlcNAc-diphospho-di-trans,poly-cis-dolichol + a di-trans,poly-cis-dolichyl phosphate + H(+)</text>
        <dbReference type="Rhea" id="RHEA:29535"/>
        <dbReference type="Rhea" id="RHEA-COMP:19498"/>
        <dbReference type="Rhea" id="RHEA-COMP:19501"/>
        <dbReference type="Rhea" id="RHEA-COMP:19518"/>
        <dbReference type="Rhea" id="RHEA-COMP:19519"/>
        <dbReference type="ChEBI" id="CHEBI:15378"/>
        <dbReference type="ChEBI" id="CHEBI:57683"/>
        <dbReference type="ChEBI" id="CHEBI:58211"/>
        <dbReference type="ChEBI" id="CHEBI:132517"/>
        <dbReference type="ChEBI" id="CHEBI:132519"/>
        <dbReference type="EC" id="2.4.1.260"/>
    </reaction>
    <physiologicalReaction direction="left-to-right" evidence="11">
        <dbReference type="Rhea" id="RHEA:29536"/>
    </physiologicalReaction>
</comment>
<dbReference type="GO" id="GO:0005789">
    <property type="term" value="C:endoplasmic reticulum membrane"/>
    <property type="evidence" value="ECO:0007669"/>
    <property type="project" value="UniProtKB-SubCell"/>
</dbReference>
<comment type="subcellular location">
    <subcellularLocation>
        <location evidence="1 12">Endoplasmic reticulum membrane</location>
        <topology evidence="1 12">Multi-pass membrane protein</topology>
    </subcellularLocation>
</comment>
<keyword evidence="9 12" id="KW-0472">Membrane</keyword>
<evidence type="ECO:0000313" key="13">
    <source>
        <dbReference type="EMBL" id="TFL04252.1"/>
    </source>
</evidence>
<evidence type="ECO:0000313" key="14">
    <source>
        <dbReference type="Proteomes" id="UP000305067"/>
    </source>
</evidence>
<feature type="transmembrane region" description="Helical" evidence="12">
    <location>
        <begin position="94"/>
        <end position="111"/>
    </location>
</feature>
<dbReference type="GO" id="GO:0006487">
    <property type="term" value="P:protein N-linked glycosylation"/>
    <property type="evidence" value="ECO:0007669"/>
    <property type="project" value="TreeGrafter"/>
</dbReference>
<dbReference type="UniPathway" id="UPA00378"/>
<evidence type="ECO:0000256" key="8">
    <source>
        <dbReference type="ARBA" id="ARBA00022989"/>
    </source>
</evidence>
<keyword evidence="14" id="KW-1185">Reference proteome</keyword>